<organism evidence="2 3">
    <name type="scientific">Meganyctiphanes norvegica</name>
    <name type="common">Northern krill</name>
    <name type="synonym">Thysanopoda norvegica</name>
    <dbReference type="NCBI Taxonomy" id="48144"/>
    <lineage>
        <taxon>Eukaryota</taxon>
        <taxon>Metazoa</taxon>
        <taxon>Ecdysozoa</taxon>
        <taxon>Arthropoda</taxon>
        <taxon>Crustacea</taxon>
        <taxon>Multicrustacea</taxon>
        <taxon>Malacostraca</taxon>
        <taxon>Eumalacostraca</taxon>
        <taxon>Eucarida</taxon>
        <taxon>Euphausiacea</taxon>
        <taxon>Euphausiidae</taxon>
        <taxon>Meganyctiphanes</taxon>
    </lineage>
</organism>
<keyword evidence="3" id="KW-1185">Reference proteome</keyword>
<feature type="non-terminal residue" evidence="2">
    <location>
        <position position="1"/>
    </location>
</feature>
<evidence type="ECO:0000259" key="1">
    <source>
        <dbReference type="PROSITE" id="PS50041"/>
    </source>
</evidence>
<sequence>VVELIELALLQCPLPVANMFLTKCICCIVILFCSIDRITGVDFRDSRRMPPDLLPQFMIRMNLGIEEINSRIDMINEQAKVKWSSLMFSTPERLGAGLTWMASLNTCWKKGALPFVPKTPEEFQMYQMMRKIYDVDIWLPASDVVQEGKLVWFDGQDAMGSDWLIWHSGTELHDNSDDKDCLVMGETGLRMHQCGDNQFVYPGMCYKIAPFRYIP</sequence>
<dbReference type="PROSITE" id="PS50041">
    <property type="entry name" value="C_TYPE_LECTIN_2"/>
    <property type="match status" value="1"/>
</dbReference>
<dbReference type="AlphaFoldDB" id="A0AAV2RDS5"/>
<dbReference type="SUPFAM" id="SSF56436">
    <property type="entry name" value="C-type lectin-like"/>
    <property type="match status" value="1"/>
</dbReference>
<evidence type="ECO:0000313" key="3">
    <source>
        <dbReference type="Proteomes" id="UP001497623"/>
    </source>
</evidence>
<gene>
    <name evidence="2" type="ORF">MNOR_LOCUS24006</name>
</gene>
<dbReference type="CDD" id="cd00037">
    <property type="entry name" value="CLECT"/>
    <property type="match status" value="1"/>
</dbReference>
<dbReference type="Proteomes" id="UP001497623">
    <property type="component" value="Unassembled WGS sequence"/>
</dbReference>
<reference evidence="2 3" key="1">
    <citation type="submission" date="2024-05" db="EMBL/GenBank/DDBJ databases">
        <authorList>
            <person name="Wallberg A."/>
        </authorList>
    </citation>
    <scope>NUCLEOTIDE SEQUENCE [LARGE SCALE GENOMIC DNA]</scope>
</reference>
<dbReference type="InterPro" id="IPR016187">
    <property type="entry name" value="CTDL_fold"/>
</dbReference>
<name>A0AAV2RDS5_MEGNR</name>
<dbReference type="InterPro" id="IPR001304">
    <property type="entry name" value="C-type_lectin-like"/>
</dbReference>
<comment type="caution">
    <text evidence="2">The sequence shown here is derived from an EMBL/GenBank/DDBJ whole genome shotgun (WGS) entry which is preliminary data.</text>
</comment>
<dbReference type="Pfam" id="PF00059">
    <property type="entry name" value="Lectin_C"/>
    <property type="match status" value="1"/>
</dbReference>
<dbReference type="EMBL" id="CAXKWB010021656">
    <property type="protein sequence ID" value="CAL4123340.1"/>
    <property type="molecule type" value="Genomic_DNA"/>
</dbReference>
<evidence type="ECO:0000313" key="2">
    <source>
        <dbReference type="EMBL" id="CAL4123340.1"/>
    </source>
</evidence>
<protein>
    <recommendedName>
        <fullName evidence="1">C-type lectin domain-containing protein</fullName>
    </recommendedName>
</protein>
<dbReference type="Gene3D" id="3.10.100.10">
    <property type="entry name" value="Mannose-Binding Protein A, subunit A"/>
    <property type="match status" value="1"/>
</dbReference>
<proteinExistence type="predicted"/>
<dbReference type="InterPro" id="IPR016186">
    <property type="entry name" value="C-type_lectin-like/link_sf"/>
</dbReference>
<accession>A0AAV2RDS5</accession>
<feature type="domain" description="C-type lectin" evidence="1">
    <location>
        <begin position="99"/>
        <end position="194"/>
    </location>
</feature>